<gene>
    <name evidence="5" type="ORF">HLV38_03465</name>
</gene>
<evidence type="ECO:0000259" key="4">
    <source>
        <dbReference type="Pfam" id="PF04536"/>
    </source>
</evidence>
<evidence type="ECO:0000256" key="2">
    <source>
        <dbReference type="SAM" id="Phobius"/>
    </source>
</evidence>
<evidence type="ECO:0000256" key="3">
    <source>
        <dbReference type="SAM" id="SignalP"/>
    </source>
</evidence>
<dbReference type="Proteomes" id="UP000503297">
    <property type="component" value="Chromosome"/>
</dbReference>
<protein>
    <submittedName>
        <fullName evidence="5">TPM domain-containing protein</fullName>
    </submittedName>
</protein>
<reference evidence="6" key="1">
    <citation type="submission" date="2020-05" db="EMBL/GenBank/DDBJ databases">
        <title>Novel species in genus Nocardioides.</title>
        <authorList>
            <person name="Zhang G."/>
        </authorList>
    </citation>
    <scope>NUCLEOTIDE SEQUENCE [LARGE SCALE GENOMIC DNA]</scope>
    <source>
        <strain evidence="6">zg-1050</strain>
    </source>
</reference>
<feature type="transmembrane region" description="Helical" evidence="2">
    <location>
        <begin position="226"/>
        <end position="246"/>
    </location>
</feature>
<dbReference type="InterPro" id="IPR007621">
    <property type="entry name" value="TPM_dom"/>
</dbReference>
<dbReference type="KEGG" id="bwa:HLV38_03465"/>
<feature type="signal peptide" evidence="3">
    <location>
        <begin position="1"/>
        <end position="37"/>
    </location>
</feature>
<keyword evidence="3" id="KW-0732">Signal</keyword>
<feature type="chain" id="PRO_5043579693" evidence="3">
    <location>
        <begin position="38"/>
        <end position="316"/>
    </location>
</feature>
<dbReference type="Gene3D" id="3.10.310.50">
    <property type="match status" value="1"/>
</dbReference>
<dbReference type="AlphaFoldDB" id="A0A6M8J8X2"/>
<dbReference type="Pfam" id="PF04536">
    <property type="entry name" value="TPM_phosphatase"/>
    <property type="match status" value="1"/>
</dbReference>
<keyword evidence="2" id="KW-1133">Transmembrane helix</keyword>
<evidence type="ECO:0000313" key="6">
    <source>
        <dbReference type="Proteomes" id="UP000503297"/>
    </source>
</evidence>
<sequence>MRNPTHQPSALPARALACCLLALTLLAVGAGSTPALAAEAQARFTPTAHTDTAAIVETAIAKAAPPSATDASKAEASPFILDRRQILSPDTRDRLERTATQLARTHGVGVYLLTVGGIGSKTVRDFAIDQYHSLNLGVGAERSGILFLIAADSRDYVTITYGKGITAFTDYQLERIENEVVNHLRSDNWNDAAEAYVSQCARTLEFYAEKGEPLDRGNAPIEPVDVMAMAAMALAAGAVVAGLAIAGMARSMRSARTGQEARAYLDSDSFSLTHSDDQFVTTTLAVIPHPKSDSSSSGGGSSIGSGGFGGTTGGKF</sequence>
<feature type="region of interest" description="Disordered" evidence="1">
    <location>
        <begin position="289"/>
        <end position="316"/>
    </location>
</feature>
<keyword evidence="6" id="KW-1185">Reference proteome</keyword>
<keyword evidence="2" id="KW-0812">Transmembrane</keyword>
<proteinExistence type="predicted"/>
<dbReference type="RefSeq" id="WP_172163448.1">
    <property type="nucleotide sequence ID" value="NZ_CP053716.1"/>
</dbReference>
<evidence type="ECO:0000256" key="1">
    <source>
        <dbReference type="SAM" id="MobiDB-lite"/>
    </source>
</evidence>
<name>A0A6M8J8X2_9ACTN</name>
<organism evidence="5 6">
    <name type="scientific">Berryella wangjianweii</name>
    <dbReference type="NCBI Taxonomy" id="2734634"/>
    <lineage>
        <taxon>Bacteria</taxon>
        <taxon>Bacillati</taxon>
        <taxon>Actinomycetota</taxon>
        <taxon>Coriobacteriia</taxon>
        <taxon>Eggerthellales</taxon>
        <taxon>Eggerthellaceae</taxon>
        <taxon>Berryella</taxon>
    </lineage>
</organism>
<evidence type="ECO:0000313" key="5">
    <source>
        <dbReference type="EMBL" id="QKF07282.1"/>
    </source>
</evidence>
<keyword evidence="2" id="KW-0472">Membrane</keyword>
<feature type="domain" description="TPM" evidence="4">
    <location>
        <begin position="81"/>
        <end position="201"/>
    </location>
</feature>
<feature type="compositionally biased region" description="Gly residues" evidence="1">
    <location>
        <begin position="297"/>
        <end position="316"/>
    </location>
</feature>
<dbReference type="EMBL" id="CP053716">
    <property type="protein sequence ID" value="QKF07282.1"/>
    <property type="molecule type" value="Genomic_DNA"/>
</dbReference>
<dbReference type="PANTHER" id="PTHR30373:SF2">
    <property type="entry name" value="UPF0603 PROTEIN YGCG"/>
    <property type="match status" value="1"/>
</dbReference>
<accession>A0A6M8J8X2</accession>
<dbReference type="PANTHER" id="PTHR30373">
    <property type="entry name" value="UPF0603 PROTEIN YGCG"/>
    <property type="match status" value="1"/>
</dbReference>